<dbReference type="PROSITE" id="PS50943">
    <property type="entry name" value="HTH_CROC1"/>
    <property type="match status" value="1"/>
</dbReference>
<dbReference type="PANTHER" id="PTHR46797:SF1">
    <property type="entry name" value="METHYLPHOSPHONATE SYNTHASE"/>
    <property type="match status" value="1"/>
</dbReference>
<dbReference type="SMART" id="SM00530">
    <property type="entry name" value="HTH_XRE"/>
    <property type="match status" value="1"/>
</dbReference>
<organism evidence="3 4">
    <name type="scientific">Oxobacter pfennigii</name>
    <dbReference type="NCBI Taxonomy" id="36849"/>
    <lineage>
        <taxon>Bacteria</taxon>
        <taxon>Bacillati</taxon>
        <taxon>Bacillota</taxon>
        <taxon>Clostridia</taxon>
        <taxon>Eubacteriales</taxon>
        <taxon>Clostridiaceae</taxon>
        <taxon>Oxobacter</taxon>
    </lineage>
</organism>
<dbReference type="AlphaFoldDB" id="A0A0P8WEM0"/>
<gene>
    <name evidence="3" type="primary">sinR</name>
    <name evidence="3" type="ORF">OXPF_02990</name>
</gene>
<keyword evidence="1" id="KW-0238">DNA-binding</keyword>
<accession>A0A0P8WEM0</accession>
<dbReference type="EMBL" id="LKET01000014">
    <property type="protein sequence ID" value="KPU46189.1"/>
    <property type="molecule type" value="Genomic_DNA"/>
</dbReference>
<dbReference type="STRING" id="36849.OXPF_02990"/>
<comment type="caution">
    <text evidence="3">The sequence shown here is derived from an EMBL/GenBank/DDBJ whole genome shotgun (WGS) entry which is preliminary data.</text>
</comment>
<sequence length="147" mass="17037">MSTAIECKYLIYKPLYRVETLCYTMYFVYKRGEMMGDIKKIVGNRIRDLRNGRGWSQEELADRATVSRSFMGEIERGQASATIESLEKVTIALEITLEDLFRDLRPSTDSKLSVLMNKMNCLSAESLKEFISFAETLYDWKCKKDQA</sequence>
<dbReference type="Gene3D" id="1.10.260.40">
    <property type="entry name" value="lambda repressor-like DNA-binding domains"/>
    <property type="match status" value="1"/>
</dbReference>
<dbReference type="GO" id="GO:0003677">
    <property type="term" value="F:DNA binding"/>
    <property type="evidence" value="ECO:0007669"/>
    <property type="project" value="UniProtKB-KW"/>
</dbReference>
<dbReference type="Proteomes" id="UP000050326">
    <property type="component" value="Unassembled WGS sequence"/>
</dbReference>
<evidence type="ECO:0000313" key="4">
    <source>
        <dbReference type="Proteomes" id="UP000050326"/>
    </source>
</evidence>
<dbReference type="InterPro" id="IPR050807">
    <property type="entry name" value="TransReg_Diox_bact_type"/>
</dbReference>
<dbReference type="InterPro" id="IPR001387">
    <property type="entry name" value="Cro/C1-type_HTH"/>
</dbReference>
<dbReference type="PANTHER" id="PTHR46797">
    <property type="entry name" value="HTH-TYPE TRANSCRIPTIONAL REGULATOR"/>
    <property type="match status" value="1"/>
</dbReference>
<protein>
    <submittedName>
        <fullName evidence="3">HTH-type transcriptional regulator SinR</fullName>
    </submittedName>
</protein>
<keyword evidence="4" id="KW-1185">Reference proteome</keyword>
<dbReference type="GO" id="GO:0005829">
    <property type="term" value="C:cytosol"/>
    <property type="evidence" value="ECO:0007669"/>
    <property type="project" value="TreeGrafter"/>
</dbReference>
<dbReference type="InterPro" id="IPR010982">
    <property type="entry name" value="Lambda_DNA-bd_dom_sf"/>
</dbReference>
<evidence type="ECO:0000256" key="1">
    <source>
        <dbReference type="ARBA" id="ARBA00023125"/>
    </source>
</evidence>
<dbReference type="SUPFAM" id="SSF47413">
    <property type="entry name" value="lambda repressor-like DNA-binding domains"/>
    <property type="match status" value="1"/>
</dbReference>
<evidence type="ECO:0000313" key="3">
    <source>
        <dbReference type="EMBL" id="KPU46189.1"/>
    </source>
</evidence>
<dbReference type="GO" id="GO:0003700">
    <property type="term" value="F:DNA-binding transcription factor activity"/>
    <property type="evidence" value="ECO:0007669"/>
    <property type="project" value="TreeGrafter"/>
</dbReference>
<evidence type="ECO:0000259" key="2">
    <source>
        <dbReference type="PROSITE" id="PS50943"/>
    </source>
</evidence>
<proteinExistence type="predicted"/>
<dbReference type="Pfam" id="PF01381">
    <property type="entry name" value="HTH_3"/>
    <property type="match status" value="1"/>
</dbReference>
<dbReference type="CDD" id="cd00093">
    <property type="entry name" value="HTH_XRE"/>
    <property type="match status" value="1"/>
</dbReference>
<feature type="domain" description="HTH cro/C1-type" evidence="2">
    <location>
        <begin position="46"/>
        <end position="100"/>
    </location>
</feature>
<reference evidence="3 4" key="1">
    <citation type="submission" date="2015-09" db="EMBL/GenBank/DDBJ databases">
        <title>Genome sequence of Oxobacter pfennigii DSM 3222.</title>
        <authorList>
            <person name="Poehlein A."/>
            <person name="Bengelsdorf F.R."/>
            <person name="Schiel-Bengelsdorf B."/>
            <person name="Duerre P."/>
            <person name="Daniel R."/>
        </authorList>
    </citation>
    <scope>NUCLEOTIDE SEQUENCE [LARGE SCALE GENOMIC DNA]</scope>
    <source>
        <strain evidence="3 4">DSM 3222</strain>
    </source>
</reference>
<name>A0A0P8WEM0_9CLOT</name>